<gene>
    <name evidence="6" type="ORF">SAPINGB_P002752</name>
</gene>
<feature type="compositionally biased region" description="Polar residues" evidence="4">
    <location>
        <begin position="93"/>
        <end position="118"/>
    </location>
</feature>
<evidence type="ECO:0008006" key="8">
    <source>
        <dbReference type="Google" id="ProtNLM"/>
    </source>
</evidence>
<feature type="compositionally biased region" description="Polar residues" evidence="4">
    <location>
        <begin position="45"/>
        <end position="73"/>
    </location>
</feature>
<sequence>MSEISAEERRRRRQERIKANAGDRLAKITAGNKGRTPDPVVIPSSEPQDFPQTTPDTSAPQSTGASSSFSATPASVRVLPNQQPIVQPLSALSELSNNNKQPPTDLNDTTPSSDSAGSVDNDPLFQLLSKLNSSTSSGSPKPQDFNDFASQFASMMGMSVPTSSNGSGFSEPPSTPFPFGAQQQQQPPPPVTPEPSPKSSRTDLLWTALHFVVFSVLAITSGLVFSQRRQFTELDIVRINEYYDPSFEYLAPPADNALDSASEAPPNLIPPKLLWYFSTLELVLQTSRFFIERGAPPADSKLTKFASYLPHPFNTYLYTGARYARMVKTIVQDFCLLLFIGGIYSLISS</sequence>
<dbReference type="GO" id="GO:0006890">
    <property type="term" value="P:retrograde vesicle-mediated transport, Golgi to endoplasmic reticulum"/>
    <property type="evidence" value="ECO:0007669"/>
    <property type="project" value="TreeGrafter"/>
</dbReference>
<feature type="compositionally biased region" description="Pro residues" evidence="4">
    <location>
        <begin position="186"/>
        <end position="196"/>
    </location>
</feature>
<dbReference type="InterPro" id="IPR028143">
    <property type="entry name" value="Get2/sif1"/>
</dbReference>
<evidence type="ECO:0000256" key="5">
    <source>
        <dbReference type="SAM" id="Phobius"/>
    </source>
</evidence>
<dbReference type="OrthoDB" id="4096840at2759"/>
<keyword evidence="2 5" id="KW-1133">Transmembrane helix</keyword>
<evidence type="ECO:0000256" key="1">
    <source>
        <dbReference type="ARBA" id="ARBA00022692"/>
    </source>
</evidence>
<evidence type="ECO:0000313" key="6">
    <source>
        <dbReference type="EMBL" id="VVT50416.1"/>
    </source>
</evidence>
<feature type="transmembrane region" description="Helical" evidence="5">
    <location>
        <begin position="204"/>
        <end position="225"/>
    </location>
</feature>
<dbReference type="PANTHER" id="PTHR28263:SF1">
    <property type="entry name" value="GOLGI TO ER TRAFFIC PROTEIN 2"/>
    <property type="match status" value="1"/>
</dbReference>
<keyword evidence="3 5" id="KW-0472">Membrane</keyword>
<dbReference type="PANTHER" id="PTHR28263">
    <property type="entry name" value="GOLGI TO ER TRAFFIC PROTEIN 2"/>
    <property type="match status" value="1"/>
</dbReference>
<name>A0A5E8BFK3_9ASCO</name>
<protein>
    <recommendedName>
        <fullName evidence="8">GET complex subunit GET2</fullName>
    </recommendedName>
</protein>
<proteinExistence type="predicted"/>
<evidence type="ECO:0000256" key="4">
    <source>
        <dbReference type="SAM" id="MobiDB-lite"/>
    </source>
</evidence>
<evidence type="ECO:0000256" key="2">
    <source>
        <dbReference type="ARBA" id="ARBA00022989"/>
    </source>
</evidence>
<keyword evidence="1 5" id="KW-0812">Transmembrane</keyword>
<feature type="transmembrane region" description="Helical" evidence="5">
    <location>
        <begin position="330"/>
        <end position="347"/>
    </location>
</feature>
<dbReference type="GeneID" id="43581570"/>
<reference evidence="6 7" key="1">
    <citation type="submission" date="2019-09" db="EMBL/GenBank/DDBJ databases">
        <authorList>
            <person name="Brejova B."/>
        </authorList>
    </citation>
    <scope>NUCLEOTIDE SEQUENCE [LARGE SCALE GENOMIC DNA]</scope>
</reference>
<dbReference type="RefSeq" id="XP_031853361.1">
    <property type="nucleotide sequence ID" value="XM_031997470.1"/>
</dbReference>
<evidence type="ECO:0000313" key="7">
    <source>
        <dbReference type="Proteomes" id="UP000398389"/>
    </source>
</evidence>
<feature type="region of interest" description="Disordered" evidence="4">
    <location>
        <begin position="159"/>
        <end position="199"/>
    </location>
</feature>
<dbReference type="Pfam" id="PF08690">
    <property type="entry name" value="GET2"/>
    <property type="match status" value="1"/>
</dbReference>
<dbReference type="Proteomes" id="UP000398389">
    <property type="component" value="Unassembled WGS sequence"/>
</dbReference>
<dbReference type="EMBL" id="CABVLU010000002">
    <property type="protein sequence ID" value="VVT50416.1"/>
    <property type="molecule type" value="Genomic_DNA"/>
</dbReference>
<dbReference type="AlphaFoldDB" id="A0A5E8BFK3"/>
<keyword evidence="7" id="KW-1185">Reference proteome</keyword>
<organism evidence="6 7">
    <name type="scientific">Magnusiomyces paraingens</name>
    <dbReference type="NCBI Taxonomy" id="2606893"/>
    <lineage>
        <taxon>Eukaryota</taxon>
        <taxon>Fungi</taxon>
        <taxon>Dikarya</taxon>
        <taxon>Ascomycota</taxon>
        <taxon>Saccharomycotina</taxon>
        <taxon>Dipodascomycetes</taxon>
        <taxon>Dipodascales</taxon>
        <taxon>Dipodascaceae</taxon>
        <taxon>Magnusiomyces</taxon>
    </lineage>
</organism>
<feature type="region of interest" description="Disordered" evidence="4">
    <location>
        <begin position="1"/>
        <end position="122"/>
    </location>
</feature>
<evidence type="ECO:0000256" key="3">
    <source>
        <dbReference type="ARBA" id="ARBA00023136"/>
    </source>
</evidence>
<accession>A0A5E8BFK3</accession>